<keyword evidence="2" id="KW-1185">Reference proteome</keyword>
<protein>
    <submittedName>
        <fullName evidence="1">Uncharacterized protein (DUF433 family)</fullName>
    </submittedName>
</protein>
<dbReference type="PANTHER" id="PTHR34849:SF3">
    <property type="entry name" value="SSR2962 PROTEIN"/>
    <property type="match status" value="1"/>
</dbReference>
<dbReference type="RefSeq" id="WP_083894206.1">
    <property type="nucleotide sequence ID" value="NZ_QJKF01000003.1"/>
</dbReference>
<dbReference type="Pfam" id="PF04255">
    <property type="entry name" value="DUF433"/>
    <property type="match status" value="1"/>
</dbReference>
<organism evidence="1 2">
    <name type="scientific">Nocardia tenerifensis</name>
    <dbReference type="NCBI Taxonomy" id="228006"/>
    <lineage>
        <taxon>Bacteria</taxon>
        <taxon>Bacillati</taxon>
        <taxon>Actinomycetota</taxon>
        <taxon>Actinomycetes</taxon>
        <taxon>Mycobacteriales</taxon>
        <taxon>Nocardiaceae</taxon>
        <taxon>Nocardia</taxon>
    </lineage>
</organism>
<dbReference type="InterPro" id="IPR007367">
    <property type="entry name" value="DUF433"/>
</dbReference>
<dbReference type="SUPFAM" id="SSF46689">
    <property type="entry name" value="Homeodomain-like"/>
    <property type="match status" value="1"/>
</dbReference>
<reference evidence="1 2" key="1">
    <citation type="submission" date="2018-05" db="EMBL/GenBank/DDBJ databases">
        <title>Genomic Encyclopedia of Type Strains, Phase IV (KMG-IV): sequencing the most valuable type-strain genomes for metagenomic binning, comparative biology and taxonomic classification.</title>
        <authorList>
            <person name="Goeker M."/>
        </authorList>
    </citation>
    <scope>NUCLEOTIDE SEQUENCE [LARGE SCALE GENOMIC DNA]</scope>
    <source>
        <strain evidence="1 2">DSM 44704</strain>
    </source>
</reference>
<dbReference type="InterPro" id="IPR009057">
    <property type="entry name" value="Homeodomain-like_sf"/>
</dbReference>
<name>A0A318K5V1_9NOCA</name>
<dbReference type="EMBL" id="QJKF01000003">
    <property type="protein sequence ID" value="PXX67019.1"/>
    <property type="molecule type" value="Genomic_DNA"/>
</dbReference>
<dbReference type="PANTHER" id="PTHR34849">
    <property type="entry name" value="SSL5025 PROTEIN"/>
    <property type="match status" value="1"/>
</dbReference>
<dbReference type="InterPro" id="IPR036388">
    <property type="entry name" value="WH-like_DNA-bd_sf"/>
</dbReference>
<dbReference type="AlphaFoldDB" id="A0A318K5V1"/>
<evidence type="ECO:0000313" key="2">
    <source>
        <dbReference type="Proteomes" id="UP000247569"/>
    </source>
</evidence>
<gene>
    <name evidence="1" type="ORF">DFR70_103775</name>
</gene>
<sequence length="114" mass="12546">MSPLDRVTVDPAVCDGKPVIRGLPFPVESLLNLLATGMTVDEVVADHPELGTADILAALKYAATTIRHGSAVNEPPPLRVRYRLTAEELIERHRNLPRVDAMAMRREADEFFAS</sequence>
<comment type="caution">
    <text evidence="1">The sequence shown here is derived from an EMBL/GenBank/DDBJ whole genome shotgun (WGS) entry which is preliminary data.</text>
</comment>
<accession>A0A318K5V1</accession>
<evidence type="ECO:0000313" key="1">
    <source>
        <dbReference type="EMBL" id="PXX67019.1"/>
    </source>
</evidence>
<dbReference type="OrthoDB" id="200074at2"/>
<dbReference type="Gene3D" id="1.10.10.10">
    <property type="entry name" value="Winged helix-like DNA-binding domain superfamily/Winged helix DNA-binding domain"/>
    <property type="match status" value="1"/>
</dbReference>
<proteinExistence type="predicted"/>
<dbReference type="Proteomes" id="UP000247569">
    <property type="component" value="Unassembled WGS sequence"/>
</dbReference>